<dbReference type="EMBL" id="CP065425">
    <property type="protein sequence ID" value="QQZ09739.1"/>
    <property type="molecule type" value="Genomic_DNA"/>
</dbReference>
<reference evidence="1 2" key="1">
    <citation type="submission" date="2020-11" db="EMBL/GenBank/DDBJ databases">
        <title>Taxonomic evaluation of the Bacillus sporothermodurans group of bacteria based on whole genome sequences.</title>
        <authorList>
            <person name="Fiedler G."/>
            <person name="Herbstmann A.-D."/>
            <person name="Doll E."/>
            <person name="Wenning M."/>
            <person name="Brinks E."/>
            <person name="Kabisch J."/>
            <person name="Breitenwieser F."/>
            <person name="Lappann M."/>
            <person name="Boehnlein C."/>
            <person name="Franz C."/>
        </authorList>
    </citation>
    <scope>NUCLEOTIDE SEQUENCE [LARGE SCALE GENOMIC DNA]</scope>
    <source>
        <strain evidence="1 2">JCM 19841</strain>
    </source>
</reference>
<dbReference type="RefSeq" id="WP_202778706.1">
    <property type="nucleotide sequence ID" value="NZ_CP065425.1"/>
</dbReference>
<evidence type="ECO:0000313" key="2">
    <source>
        <dbReference type="Proteomes" id="UP000595691"/>
    </source>
</evidence>
<evidence type="ECO:0000313" key="1">
    <source>
        <dbReference type="EMBL" id="QQZ09739.1"/>
    </source>
</evidence>
<dbReference type="Proteomes" id="UP000595691">
    <property type="component" value="Chromosome"/>
</dbReference>
<sequence length="62" mass="7162">MGQSAVLKIKDFSDTNSVIQPILMVSEEREALRLSEVVEMFEQRFQHEKHCCNSSSEPIEHL</sequence>
<organism evidence="1 2">
    <name type="scientific">Heyndrickxia vini</name>
    <dbReference type="NCBI Taxonomy" id="1476025"/>
    <lineage>
        <taxon>Bacteria</taxon>
        <taxon>Bacillati</taxon>
        <taxon>Bacillota</taxon>
        <taxon>Bacilli</taxon>
        <taxon>Bacillales</taxon>
        <taxon>Bacillaceae</taxon>
        <taxon>Heyndrickxia</taxon>
    </lineage>
</organism>
<protein>
    <submittedName>
        <fullName evidence="1">Uncharacterized protein</fullName>
    </submittedName>
</protein>
<name>A0ABX7E382_9BACI</name>
<gene>
    <name evidence="1" type="ORF">I5776_01795</name>
</gene>
<keyword evidence="2" id="KW-1185">Reference proteome</keyword>
<proteinExistence type="predicted"/>
<accession>A0ABX7E382</accession>